<dbReference type="EMBL" id="SHKX01000013">
    <property type="protein sequence ID" value="RZU38446.1"/>
    <property type="molecule type" value="Genomic_DNA"/>
</dbReference>
<dbReference type="InterPro" id="IPR000792">
    <property type="entry name" value="Tscrpt_reg_LuxR_C"/>
</dbReference>
<evidence type="ECO:0000313" key="9">
    <source>
        <dbReference type="Proteomes" id="UP000292423"/>
    </source>
</evidence>
<organism evidence="8 9">
    <name type="scientific">Fluviicoccus keumensis</name>
    <dbReference type="NCBI Taxonomy" id="1435465"/>
    <lineage>
        <taxon>Bacteria</taxon>
        <taxon>Pseudomonadati</taxon>
        <taxon>Pseudomonadota</taxon>
        <taxon>Gammaproteobacteria</taxon>
        <taxon>Moraxellales</taxon>
        <taxon>Moraxellaceae</taxon>
        <taxon>Fluviicoccus</taxon>
    </lineage>
</organism>
<dbReference type="CDD" id="cd17535">
    <property type="entry name" value="REC_NarL-like"/>
    <property type="match status" value="1"/>
</dbReference>
<sequence>MVNILLVDDHQLVRKGLKALLESHEGYQVIAEASNGRDALLLIDSLRPDLVLLDIMMPEKNGLEVAAEIVRRPCAPKILLLTMCHIAEYISEALKLGIQGYVVKDAAPTELFNAIDTIMRDEIYLSPSVSKQIMTLLQKRNEKETVVNNLTGRQVQILKLIALGYSSKAMADELSLSVKTIEAHRSQLMQRLGIREVASLVRYAMRVGLIEE</sequence>
<dbReference type="Gene3D" id="3.40.50.2300">
    <property type="match status" value="1"/>
</dbReference>
<dbReference type="SMART" id="SM00421">
    <property type="entry name" value="HTH_LUXR"/>
    <property type="match status" value="1"/>
</dbReference>
<dbReference type="InterPro" id="IPR011006">
    <property type="entry name" value="CheY-like_superfamily"/>
</dbReference>
<dbReference type="CDD" id="cd06170">
    <property type="entry name" value="LuxR_C_like"/>
    <property type="match status" value="1"/>
</dbReference>
<evidence type="ECO:0000313" key="8">
    <source>
        <dbReference type="EMBL" id="RZU38446.1"/>
    </source>
</evidence>
<evidence type="ECO:0000256" key="5">
    <source>
        <dbReference type="PROSITE-ProRule" id="PRU00169"/>
    </source>
</evidence>
<gene>
    <name evidence="8" type="ORF">EV700_2378</name>
</gene>
<keyword evidence="3" id="KW-0238">DNA-binding</keyword>
<dbReference type="PANTHER" id="PTHR43214">
    <property type="entry name" value="TWO-COMPONENT RESPONSE REGULATOR"/>
    <property type="match status" value="1"/>
</dbReference>
<dbReference type="InterPro" id="IPR016032">
    <property type="entry name" value="Sig_transdc_resp-reg_C-effctor"/>
</dbReference>
<feature type="domain" description="Response regulatory" evidence="7">
    <location>
        <begin position="3"/>
        <end position="119"/>
    </location>
</feature>
<keyword evidence="1 5" id="KW-0597">Phosphoprotein</keyword>
<feature type="domain" description="HTH luxR-type" evidence="6">
    <location>
        <begin position="143"/>
        <end position="208"/>
    </location>
</feature>
<keyword evidence="9" id="KW-1185">Reference proteome</keyword>
<dbReference type="PROSITE" id="PS50110">
    <property type="entry name" value="RESPONSE_REGULATORY"/>
    <property type="match status" value="1"/>
</dbReference>
<evidence type="ECO:0000256" key="4">
    <source>
        <dbReference type="ARBA" id="ARBA00023163"/>
    </source>
</evidence>
<accession>A0A4V6MFS0</accession>
<dbReference type="SUPFAM" id="SSF46894">
    <property type="entry name" value="C-terminal effector domain of the bipartite response regulators"/>
    <property type="match status" value="1"/>
</dbReference>
<dbReference type="PROSITE" id="PS50043">
    <property type="entry name" value="HTH_LUXR_2"/>
    <property type="match status" value="1"/>
</dbReference>
<evidence type="ECO:0000259" key="7">
    <source>
        <dbReference type="PROSITE" id="PS50110"/>
    </source>
</evidence>
<dbReference type="PANTHER" id="PTHR43214:SF41">
    <property type="entry name" value="NITRATE_NITRITE RESPONSE REGULATOR PROTEIN NARP"/>
    <property type="match status" value="1"/>
</dbReference>
<dbReference type="OrthoDB" id="9796655at2"/>
<dbReference type="SUPFAM" id="SSF52172">
    <property type="entry name" value="CheY-like"/>
    <property type="match status" value="1"/>
</dbReference>
<feature type="modified residue" description="4-aspartylphosphate" evidence="5">
    <location>
        <position position="54"/>
    </location>
</feature>
<dbReference type="InterPro" id="IPR058245">
    <property type="entry name" value="NreC/VraR/RcsB-like_REC"/>
</dbReference>
<dbReference type="AlphaFoldDB" id="A0A4V6MFS0"/>
<dbReference type="Pfam" id="PF00196">
    <property type="entry name" value="GerE"/>
    <property type="match status" value="1"/>
</dbReference>
<reference evidence="8 9" key="1">
    <citation type="submission" date="2019-02" db="EMBL/GenBank/DDBJ databases">
        <title>Genomic Encyclopedia of Type Strains, Phase IV (KMG-IV): sequencing the most valuable type-strain genomes for metagenomic binning, comparative biology and taxonomic classification.</title>
        <authorList>
            <person name="Goeker M."/>
        </authorList>
    </citation>
    <scope>NUCLEOTIDE SEQUENCE [LARGE SCALE GENOMIC DNA]</scope>
    <source>
        <strain evidence="8 9">DSM 105135</strain>
    </source>
</reference>
<evidence type="ECO:0000256" key="1">
    <source>
        <dbReference type="ARBA" id="ARBA00022553"/>
    </source>
</evidence>
<dbReference type="GO" id="GO:0000160">
    <property type="term" value="P:phosphorelay signal transduction system"/>
    <property type="evidence" value="ECO:0007669"/>
    <property type="project" value="InterPro"/>
</dbReference>
<name>A0A4V6MFS0_9GAMM</name>
<keyword evidence="4" id="KW-0804">Transcription</keyword>
<dbReference type="RefSeq" id="WP_130414030.1">
    <property type="nucleotide sequence ID" value="NZ_SHKX01000013.1"/>
</dbReference>
<protein>
    <submittedName>
        <fullName evidence="8">LuxR family two component transcriptional regulator</fullName>
    </submittedName>
</protein>
<dbReference type="InterPro" id="IPR001789">
    <property type="entry name" value="Sig_transdc_resp-reg_receiver"/>
</dbReference>
<comment type="caution">
    <text evidence="8">The sequence shown here is derived from an EMBL/GenBank/DDBJ whole genome shotgun (WGS) entry which is preliminary data.</text>
</comment>
<dbReference type="SMART" id="SM00448">
    <property type="entry name" value="REC"/>
    <property type="match status" value="1"/>
</dbReference>
<dbReference type="Proteomes" id="UP000292423">
    <property type="component" value="Unassembled WGS sequence"/>
</dbReference>
<evidence type="ECO:0000256" key="3">
    <source>
        <dbReference type="ARBA" id="ARBA00023125"/>
    </source>
</evidence>
<evidence type="ECO:0000256" key="2">
    <source>
        <dbReference type="ARBA" id="ARBA00023015"/>
    </source>
</evidence>
<dbReference type="InterPro" id="IPR039420">
    <property type="entry name" value="WalR-like"/>
</dbReference>
<keyword evidence="2" id="KW-0805">Transcription regulation</keyword>
<dbReference type="GO" id="GO:0003677">
    <property type="term" value="F:DNA binding"/>
    <property type="evidence" value="ECO:0007669"/>
    <property type="project" value="UniProtKB-KW"/>
</dbReference>
<dbReference type="PRINTS" id="PR00038">
    <property type="entry name" value="HTHLUXR"/>
</dbReference>
<proteinExistence type="predicted"/>
<evidence type="ECO:0000259" key="6">
    <source>
        <dbReference type="PROSITE" id="PS50043"/>
    </source>
</evidence>
<dbReference type="Pfam" id="PF00072">
    <property type="entry name" value="Response_reg"/>
    <property type="match status" value="1"/>
</dbReference>
<dbReference type="GO" id="GO:0006355">
    <property type="term" value="P:regulation of DNA-templated transcription"/>
    <property type="evidence" value="ECO:0007669"/>
    <property type="project" value="InterPro"/>
</dbReference>